<evidence type="ECO:0000259" key="2">
    <source>
        <dbReference type="Pfam" id="PF22622"/>
    </source>
</evidence>
<gene>
    <name evidence="3" type="ORF">HDU87_007227</name>
</gene>
<dbReference type="PANTHER" id="PTHR13078:SF57">
    <property type="entry name" value="DEHYDRATASE, PUTATIVE (AFU_ORTHOLOGUE AFUA_5G00640)-RELATED"/>
    <property type="match status" value="1"/>
</dbReference>
<dbReference type="Gene3D" id="3.10.129.10">
    <property type="entry name" value="Hotdog Thioesterase"/>
    <property type="match status" value="2"/>
</dbReference>
<dbReference type="GO" id="GO:0044594">
    <property type="term" value="F:17-beta-hydroxysteroid dehydrogenase (NAD+) activity"/>
    <property type="evidence" value="ECO:0007669"/>
    <property type="project" value="TreeGrafter"/>
</dbReference>
<protein>
    <recommendedName>
        <fullName evidence="5">MaoC-like domain-containing protein</fullName>
    </recommendedName>
</protein>
<reference evidence="3" key="1">
    <citation type="submission" date="2020-05" db="EMBL/GenBank/DDBJ databases">
        <title>Phylogenomic resolution of chytrid fungi.</title>
        <authorList>
            <person name="Stajich J.E."/>
            <person name="Amses K."/>
            <person name="Simmons R."/>
            <person name="Seto K."/>
            <person name="Myers J."/>
            <person name="Bonds A."/>
            <person name="Quandt C.A."/>
            <person name="Barry K."/>
            <person name="Liu P."/>
            <person name="Grigoriev I."/>
            <person name="Longcore J.E."/>
            <person name="James T.Y."/>
        </authorList>
    </citation>
    <scope>NUCLEOTIDE SEQUENCE</scope>
    <source>
        <strain evidence="3">JEL0379</strain>
    </source>
</reference>
<evidence type="ECO:0000313" key="3">
    <source>
        <dbReference type="EMBL" id="KAJ3174012.1"/>
    </source>
</evidence>
<accession>A0AAD5TFD4</accession>
<dbReference type="SUPFAM" id="SSF54637">
    <property type="entry name" value="Thioesterase/thiol ester dehydrase-isomerase"/>
    <property type="match status" value="2"/>
</dbReference>
<dbReference type="PANTHER" id="PTHR13078">
    <property type="entry name" value="PEROXISOMAL MULTIFUNCTIONAL ENZYME TYPE 2-RELATED"/>
    <property type="match status" value="1"/>
</dbReference>
<dbReference type="InterPro" id="IPR029069">
    <property type="entry name" value="HotDog_dom_sf"/>
</dbReference>
<dbReference type="GO" id="GO:0005777">
    <property type="term" value="C:peroxisome"/>
    <property type="evidence" value="ECO:0007669"/>
    <property type="project" value="TreeGrafter"/>
</dbReference>
<evidence type="ECO:0000313" key="4">
    <source>
        <dbReference type="Proteomes" id="UP001212152"/>
    </source>
</evidence>
<dbReference type="Proteomes" id="UP001212152">
    <property type="component" value="Unassembled WGS sequence"/>
</dbReference>
<comment type="caution">
    <text evidence="3">The sequence shown here is derived from an EMBL/GenBank/DDBJ whole genome shotgun (WGS) entry which is preliminary data.</text>
</comment>
<dbReference type="CDD" id="cd03448">
    <property type="entry name" value="HDE_HSD"/>
    <property type="match status" value="1"/>
</dbReference>
<dbReference type="GO" id="GO:0004300">
    <property type="term" value="F:enoyl-CoA hydratase activity"/>
    <property type="evidence" value="ECO:0007669"/>
    <property type="project" value="TreeGrafter"/>
</dbReference>
<dbReference type="AlphaFoldDB" id="A0AAD5TFD4"/>
<dbReference type="GO" id="GO:0003857">
    <property type="term" value="F:(3S)-3-hydroxyacyl-CoA dehydrogenase (NAD+) activity"/>
    <property type="evidence" value="ECO:0007669"/>
    <property type="project" value="TreeGrafter"/>
</dbReference>
<name>A0AAD5TFD4_9FUNG</name>
<dbReference type="EMBL" id="JADGJQ010000066">
    <property type="protein sequence ID" value="KAJ3174012.1"/>
    <property type="molecule type" value="Genomic_DNA"/>
</dbReference>
<evidence type="ECO:0008006" key="5">
    <source>
        <dbReference type="Google" id="ProtNLM"/>
    </source>
</evidence>
<dbReference type="InterPro" id="IPR054357">
    <property type="entry name" value="MFE-2_N"/>
</dbReference>
<feature type="domain" description="Peroxisomal multifunctional enzyme type 2-like N-terminal" evidence="2">
    <location>
        <begin position="32"/>
        <end position="163"/>
    </location>
</feature>
<dbReference type="Pfam" id="PF22622">
    <property type="entry name" value="MFE-2_hydrat-2_N"/>
    <property type="match status" value="1"/>
</dbReference>
<keyword evidence="4" id="KW-1185">Reference proteome</keyword>
<dbReference type="Pfam" id="PF01575">
    <property type="entry name" value="MaoC_dehydratas"/>
    <property type="match status" value="1"/>
</dbReference>
<feature type="domain" description="MaoC-like" evidence="1">
    <location>
        <begin position="180"/>
        <end position="294"/>
    </location>
</feature>
<organism evidence="3 4">
    <name type="scientific">Geranomyces variabilis</name>
    <dbReference type="NCBI Taxonomy" id="109894"/>
    <lineage>
        <taxon>Eukaryota</taxon>
        <taxon>Fungi</taxon>
        <taxon>Fungi incertae sedis</taxon>
        <taxon>Chytridiomycota</taxon>
        <taxon>Chytridiomycota incertae sedis</taxon>
        <taxon>Chytridiomycetes</taxon>
        <taxon>Spizellomycetales</taxon>
        <taxon>Powellomycetaceae</taxon>
        <taxon>Geranomyces</taxon>
    </lineage>
</organism>
<dbReference type="GO" id="GO:0006635">
    <property type="term" value="P:fatty acid beta-oxidation"/>
    <property type="evidence" value="ECO:0007669"/>
    <property type="project" value="TreeGrafter"/>
</dbReference>
<sequence>MSAKQHPSAAKQPPKVDVAKAVGFKYPVDSVKYNRRDLLIYSAGLNITDLRFAYELDKNFAAFPTYPLVLPLRGKTDDVNSYAEASKMSAIPGMPEIDLNRLVHGEQYYELLAPLPVAGEFDLDSTLVGVWDAGKGMIMDKETILKHNGKPLARMISSAFVIGAGGFNGPRKPAPKGVVATPKTQPDFIEETPTYPNQALVYRLSGDYNPLHADPRFGLKLGMKGAFLHGLCTYGISAAAVLKRLGGNDPSVFKSIYGRFASPVYPGETLQTLMWKVSEKDGVTTVAFTTKVKERDLVVISSGTILLAAGPGSKL</sequence>
<evidence type="ECO:0000259" key="1">
    <source>
        <dbReference type="Pfam" id="PF01575"/>
    </source>
</evidence>
<proteinExistence type="predicted"/>
<dbReference type="InterPro" id="IPR002539">
    <property type="entry name" value="MaoC-like_dom"/>
</dbReference>